<organism evidence="3 4">
    <name type="scientific">Phaeoacremonium minimum (strain UCR-PA7)</name>
    <name type="common">Esca disease fungus</name>
    <name type="synonym">Togninia minima</name>
    <dbReference type="NCBI Taxonomy" id="1286976"/>
    <lineage>
        <taxon>Eukaryota</taxon>
        <taxon>Fungi</taxon>
        <taxon>Dikarya</taxon>
        <taxon>Ascomycota</taxon>
        <taxon>Pezizomycotina</taxon>
        <taxon>Sordariomycetes</taxon>
        <taxon>Sordariomycetidae</taxon>
        <taxon>Togniniales</taxon>
        <taxon>Togniniaceae</taxon>
        <taxon>Phaeoacremonium</taxon>
    </lineage>
</organism>
<proteinExistence type="predicted"/>
<dbReference type="KEGG" id="tmn:UCRPA7_1188"/>
<accession>R8BVC1</accession>
<reference evidence="4" key="1">
    <citation type="journal article" date="2013" name="Genome Announc.">
        <title>Draft genome sequence of the ascomycete Phaeoacremonium aleophilum strain UCR-PA7, a causal agent of the esca disease complex in grapevines.</title>
        <authorList>
            <person name="Blanco-Ulate B."/>
            <person name="Rolshausen P."/>
            <person name="Cantu D."/>
        </authorList>
    </citation>
    <scope>NUCLEOTIDE SEQUENCE [LARGE SCALE GENOMIC DNA]</scope>
    <source>
        <strain evidence="4">UCR-PA7</strain>
    </source>
</reference>
<dbReference type="InterPro" id="IPR029058">
    <property type="entry name" value="AB_hydrolase_fold"/>
</dbReference>
<name>R8BVC1_PHAM7</name>
<keyword evidence="1 3" id="KW-0378">Hydrolase</keyword>
<gene>
    <name evidence="3" type="ORF">UCRPA7_1188</name>
</gene>
<feature type="domain" description="Peptidase S9 prolyl oligopeptidase catalytic" evidence="2">
    <location>
        <begin position="219"/>
        <end position="279"/>
    </location>
</feature>
<dbReference type="GeneID" id="19321314"/>
<protein>
    <submittedName>
        <fullName evidence="3">Putative alpha beta hydrolase protein</fullName>
    </submittedName>
</protein>
<dbReference type="SUPFAM" id="SSF53474">
    <property type="entry name" value="alpha/beta-Hydrolases"/>
    <property type="match status" value="1"/>
</dbReference>
<dbReference type="AlphaFoldDB" id="R8BVC1"/>
<evidence type="ECO:0000313" key="3">
    <source>
        <dbReference type="EMBL" id="EOO03298.1"/>
    </source>
</evidence>
<dbReference type="Gene3D" id="1.20.1440.110">
    <property type="entry name" value="acylaminoacyl peptidase"/>
    <property type="match status" value="1"/>
</dbReference>
<evidence type="ECO:0000256" key="1">
    <source>
        <dbReference type="ARBA" id="ARBA00022801"/>
    </source>
</evidence>
<dbReference type="InterPro" id="IPR050261">
    <property type="entry name" value="FrsA_esterase"/>
</dbReference>
<dbReference type="PANTHER" id="PTHR22946:SF13">
    <property type="entry name" value="ALPHA_BETA HYDROLASE PSOB"/>
    <property type="match status" value="1"/>
</dbReference>
<dbReference type="HOGENOM" id="CLU_034451_0_0_1"/>
<dbReference type="GO" id="GO:0016787">
    <property type="term" value="F:hydrolase activity"/>
    <property type="evidence" value="ECO:0007669"/>
    <property type="project" value="UniProtKB-KW"/>
</dbReference>
<dbReference type="RefSeq" id="XP_007911966.1">
    <property type="nucleotide sequence ID" value="XM_007913775.1"/>
</dbReference>
<dbReference type="Pfam" id="PF00326">
    <property type="entry name" value="Peptidase_S9"/>
    <property type="match status" value="1"/>
</dbReference>
<dbReference type="Proteomes" id="UP000014074">
    <property type="component" value="Unassembled WGS sequence"/>
</dbReference>
<keyword evidence="4" id="KW-1185">Reference proteome</keyword>
<sequence length="431" mass="47107">MHQFFPGIFFNFETVRILGMAPSGGAELAECLEAVGKIKDNDAESWHAAWAEQALKVEALAEQARKSGDRAAARNALLRSSNYTRASYYMMTGGGPLVPDPRMLPIIEKSVGLFREATQFFDHEGVIPLEIPFGKKSLPGYLYLPPPWRRLPGGKLPIVIANGGADGLAEEIYFLAPAAALELGYAAVTYEGPGQGLTLHRDGLRFRPDWEVVASAVIDHLEAVAAKQPELGLDLDRVAVWGASLGGYFALRAAANDQRLKACIAIDPVHDLWDFATTQVPKSFLKAWERGWIGDGTVDAVIGLVMRLAFQMKWNIAITGTMFGEQRPSHILRAMKAYTLRLPEGGNLLHQIHCPVLVTGASKSLYLDVTDHTTAVYEGLSGLRGGQEKQLWVAETPGEGGLQAKVGALAQCNQRVFRFLDQQFGIVREKL</sequence>
<evidence type="ECO:0000259" key="2">
    <source>
        <dbReference type="Pfam" id="PF00326"/>
    </source>
</evidence>
<dbReference type="OrthoDB" id="249703at2759"/>
<dbReference type="Gene3D" id="3.40.50.1820">
    <property type="entry name" value="alpha/beta hydrolase"/>
    <property type="match status" value="1"/>
</dbReference>
<dbReference type="eggNOG" id="ENOG502QPTG">
    <property type="taxonomic scope" value="Eukaryota"/>
</dbReference>
<dbReference type="PANTHER" id="PTHR22946">
    <property type="entry name" value="DIENELACTONE HYDROLASE DOMAIN-CONTAINING PROTEIN-RELATED"/>
    <property type="match status" value="1"/>
</dbReference>
<dbReference type="EMBL" id="KB932835">
    <property type="protein sequence ID" value="EOO03298.1"/>
    <property type="molecule type" value="Genomic_DNA"/>
</dbReference>
<dbReference type="InterPro" id="IPR001375">
    <property type="entry name" value="Peptidase_S9_cat"/>
</dbReference>
<evidence type="ECO:0000313" key="4">
    <source>
        <dbReference type="Proteomes" id="UP000014074"/>
    </source>
</evidence>